<dbReference type="Pfam" id="PF20560">
    <property type="entry name" value="MotA_N"/>
    <property type="match status" value="1"/>
</dbReference>
<feature type="transmembrane region" description="Helical" evidence="13">
    <location>
        <begin position="199"/>
        <end position="220"/>
    </location>
</feature>
<evidence type="ECO:0000256" key="13">
    <source>
        <dbReference type="SAM" id="Phobius"/>
    </source>
</evidence>
<keyword evidence="9" id="KW-0375">Hydrogen ion transport</keyword>
<comment type="subcellular location">
    <subcellularLocation>
        <location evidence="1">Cell inner membrane</location>
        <topology evidence="1">Multi-pass membrane protein</topology>
    </subcellularLocation>
</comment>
<evidence type="ECO:0000256" key="12">
    <source>
        <dbReference type="ARBA" id="ARBA00023136"/>
    </source>
</evidence>
<keyword evidence="6" id="KW-0997">Cell inner membrane</keyword>
<dbReference type="InterPro" id="IPR022522">
    <property type="entry name" value="Flagellar_motor_stator_MotA"/>
</dbReference>
<dbReference type="InterPro" id="IPR047055">
    <property type="entry name" value="MotA-like"/>
</dbReference>
<evidence type="ECO:0000256" key="3">
    <source>
        <dbReference type="ARBA" id="ARBA00022448"/>
    </source>
</evidence>
<evidence type="ECO:0000256" key="4">
    <source>
        <dbReference type="ARBA" id="ARBA00022475"/>
    </source>
</evidence>
<evidence type="ECO:0000313" key="16">
    <source>
        <dbReference type="EMBL" id="KIE04490.1"/>
    </source>
</evidence>
<keyword evidence="5" id="KW-0145">Chemotaxis</keyword>
<dbReference type="InterPro" id="IPR046786">
    <property type="entry name" value="MotA_N"/>
</dbReference>
<comment type="similarity">
    <text evidence="2">Belongs to the MotA family.</text>
</comment>
<proteinExistence type="inferred from homology"/>
<evidence type="ECO:0000259" key="14">
    <source>
        <dbReference type="Pfam" id="PF01618"/>
    </source>
</evidence>
<evidence type="ECO:0000256" key="9">
    <source>
        <dbReference type="ARBA" id="ARBA00022781"/>
    </source>
</evidence>
<keyword evidence="12 13" id="KW-0472">Membrane</keyword>
<keyword evidence="7 13" id="KW-0812">Transmembrane</keyword>
<dbReference type="GO" id="GO:0006935">
    <property type="term" value="P:chemotaxis"/>
    <property type="evidence" value="ECO:0007669"/>
    <property type="project" value="UniProtKB-KW"/>
</dbReference>
<evidence type="ECO:0000256" key="5">
    <source>
        <dbReference type="ARBA" id="ARBA00022500"/>
    </source>
</evidence>
<organism evidence="16 17">
    <name type="scientific">Candidatus Jidaibacter acanthamoebae</name>
    <dbReference type="NCBI Taxonomy" id="86105"/>
    <lineage>
        <taxon>Bacteria</taxon>
        <taxon>Pseudomonadati</taxon>
        <taxon>Pseudomonadota</taxon>
        <taxon>Alphaproteobacteria</taxon>
        <taxon>Rickettsiales</taxon>
        <taxon>Candidatus Midichloriaceae</taxon>
        <taxon>Candidatus Jidaibacter</taxon>
    </lineage>
</organism>
<dbReference type="InterPro" id="IPR002898">
    <property type="entry name" value="MotA_ExbB_proton_chnl"/>
</dbReference>
<dbReference type="NCBIfam" id="TIGR03818">
    <property type="entry name" value="MotA1"/>
    <property type="match status" value="1"/>
</dbReference>
<keyword evidence="16" id="KW-0282">Flagellum</keyword>
<dbReference type="GO" id="GO:0005886">
    <property type="term" value="C:plasma membrane"/>
    <property type="evidence" value="ECO:0007669"/>
    <property type="project" value="UniProtKB-SubCell"/>
</dbReference>
<dbReference type="Pfam" id="PF01618">
    <property type="entry name" value="MotA_ExbB"/>
    <property type="match status" value="1"/>
</dbReference>
<keyword evidence="17" id="KW-1185">Reference proteome</keyword>
<dbReference type="STRING" id="86105.NF27_HQ00280"/>
<dbReference type="PROSITE" id="PS01307">
    <property type="entry name" value="MOTA"/>
    <property type="match status" value="1"/>
</dbReference>
<feature type="domain" description="MotA/TolQ/ExbB proton channel" evidence="14">
    <location>
        <begin position="165"/>
        <end position="265"/>
    </location>
</feature>
<evidence type="ECO:0000256" key="10">
    <source>
        <dbReference type="ARBA" id="ARBA00022989"/>
    </source>
</evidence>
<dbReference type="PANTHER" id="PTHR30433:SF4">
    <property type="entry name" value="MOTILITY PROTEIN A"/>
    <property type="match status" value="1"/>
</dbReference>
<feature type="transmembrane region" description="Helical" evidence="13">
    <location>
        <begin position="52"/>
        <end position="74"/>
    </location>
</feature>
<keyword evidence="16" id="KW-0966">Cell projection</keyword>
<dbReference type="GO" id="GO:1902600">
    <property type="term" value="P:proton transmembrane transport"/>
    <property type="evidence" value="ECO:0007669"/>
    <property type="project" value="UniProtKB-KW"/>
</dbReference>
<protein>
    <submittedName>
        <fullName evidence="16">Flagellar motor protein MotA</fullName>
    </submittedName>
</protein>
<dbReference type="GO" id="GO:0071978">
    <property type="term" value="P:bacterial-type flagellum-dependent swarming motility"/>
    <property type="evidence" value="ECO:0007669"/>
    <property type="project" value="InterPro"/>
</dbReference>
<evidence type="ECO:0000256" key="8">
    <source>
        <dbReference type="ARBA" id="ARBA00022779"/>
    </source>
</evidence>
<keyword evidence="10 13" id="KW-1133">Transmembrane helix</keyword>
<name>A0A0C1QWX9_9RICK</name>
<keyword evidence="3" id="KW-0813">Transport</keyword>
<evidence type="ECO:0000259" key="15">
    <source>
        <dbReference type="Pfam" id="PF20560"/>
    </source>
</evidence>
<dbReference type="PANTHER" id="PTHR30433">
    <property type="entry name" value="CHEMOTAXIS PROTEIN MOTA"/>
    <property type="match status" value="1"/>
</dbReference>
<evidence type="ECO:0000256" key="1">
    <source>
        <dbReference type="ARBA" id="ARBA00004429"/>
    </source>
</evidence>
<evidence type="ECO:0000256" key="6">
    <source>
        <dbReference type="ARBA" id="ARBA00022519"/>
    </source>
</evidence>
<gene>
    <name evidence="16" type="primary">motA_2</name>
    <name evidence="16" type="ORF">NF27_HQ00280</name>
</gene>
<dbReference type="EMBL" id="JSWE01000184">
    <property type="protein sequence ID" value="KIE04490.1"/>
    <property type="molecule type" value="Genomic_DNA"/>
</dbReference>
<dbReference type="Proteomes" id="UP000031258">
    <property type="component" value="Unassembled WGS sequence"/>
</dbReference>
<evidence type="ECO:0000256" key="2">
    <source>
        <dbReference type="ARBA" id="ARBA00008038"/>
    </source>
</evidence>
<feature type="domain" description="Motility protein A N-terminal" evidence="15">
    <location>
        <begin position="32"/>
        <end position="118"/>
    </location>
</feature>
<evidence type="ECO:0000313" key="17">
    <source>
        <dbReference type="Proteomes" id="UP000031258"/>
    </source>
</evidence>
<comment type="caution">
    <text evidence="16">The sequence shown here is derived from an EMBL/GenBank/DDBJ whole genome shotgun (WGS) entry which is preliminary data.</text>
</comment>
<feature type="transmembrane region" description="Helical" evidence="13">
    <location>
        <begin position="232"/>
        <end position="254"/>
    </location>
</feature>
<sequence length="314" mass="35109">MIFLIQYFTWPKYYIILILKGVFNISATVFQLGIIIVILSLVIGFIGGGGNILVLIHPFEALIILGTAIGSFIISNSKTSLTLAFTNIHKVTKREPYSKEDYVELLSFLFNLLKYSKSNSKMDLETQIEYPEKSFLFKRFKKIFDDKQVTTFISDYMRLIVLGFENPYELQQMMEDELFEKKIQGQNLASCFNRLGDSLPGLGIIAAVLGVINAMASIAADPSVLGRKIAAALIGTFLGVFLSYGIISPIGAFFEGYTNEEVKFLECIKAAIVSHAKGHPPTISIECARQIIPDHLKPSFIELEKSLKKNLIVR</sequence>
<keyword evidence="8" id="KW-0283">Flagellar rotation</keyword>
<keyword evidence="11" id="KW-0406">Ion transport</keyword>
<dbReference type="AlphaFoldDB" id="A0A0C1QWX9"/>
<keyword evidence="16" id="KW-0969">Cilium</keyword>
<accession>A0A0C1QWX9</accession>
<evidence type="ECO:0000256" key="7">
    <source>
        <dbReference type="ARBA" id="ARBA00022692"/>
    </source>
</evidence>
<keyword evidence="4" id="KW-1003">Cell membrane</keyword>
<feature type="transmembrane region" description="Helical" evidence="13">
    <location>
        <begin position="21"/>
        <end position="46"/>
    </location>
</feature>
<dbReference type="InterPro" id="IPR000540">
    <property type="entry name" value="Flag_MotA_CS"/>
</dbReference>
<reference evidence="16 17" key="1">
    <citation type="submission" date="2014-11" db="EMBL/GenBank/DDBJ databases">
        <title>A Rickettsiales Symbiont of Amoebae With Ancient Features.</title>
        <authorList>
            <person name="Schulz F."/>
            <person name="Martijn J."/>
            <person name="Wascher F."/>
            <person name="Kostanjsek R."/>
            <person name="Ettema T.J."/>
            <person name="Horn M."/>
        </authorList>
    </citation>
    <scope>NUCLEOTIDE SEQUENCE [LARGE SCALE GENOMIC DNA]</scope>
    <source>
        <strain evidence="16 17">UWC36</strain>
    </source>
</reference>
<evidence type="ECO:0000256" key="11">
    <source>
        <dbReference type="ARBA" id="ARBA00023065"/>
    </source>
</evidence>